<evidence type="ECO:0000313" key="2">
    <source>
        <dbReference type="Proteomes" id="UP000004903"/>
    </source>
</evidence>
<proteinExistence type="predicted"/>
<dbReference type="EMBL" id="AFCT01001791">
    <property type="protein sequence ID" value="EHC81997.1"/>
    <property type="molecule type" value="Genomic_DNA"/>
</dbReference>
<comment type="caution">
    <text evidence="1">The sequence shown here is derived from an EMBL/GenBank/DDBJ whole genome shotgun (WGS) entry which is preliminary data.</text>
</comment>
<accession>G5QPG5</accession>
<organism evidence="1 2">
    <name type="scientific">Salmonella enterica subsp. enterica serovar Rubislaw str. A4-653</name>
    <dbReference type="NCBI Taxonomy" id="913081"/>
    <lineage>
        <taxon>Bacteria</taxon>
        <taxon>Pseudomonadati</taxon>
        <taxon>Pseudomonadota</taxon>
        <taxon>Gammaproteobacteria</taxon>
        <taxon>Enterobacterales</taxon>
        <taxon>Enterobacteriaceae</taxon>
        <taxon>Salmonella</taxon>
    </lineage>
</organism>
<gene>
    <name evidence="1" type="ORF">LTSERUB_4916</name>
</gene>
<sequence>NQEKDFQQFGKDVCSRVVTLEDSRKALVGSLK</sequence>
<feature type="non-terminal residue" evidence="1">
    <location>
        <position position="1"/>
    </location>
</feature>
<protein>
    <submittedName>
        <fullName evidence="1">Uncharacterized protein</fullName>
    </submittedName>
</protein>
<dbReference type="Proteomes" id="UP000004903">
    <property type="component" value="Unassembled WGS sequence"/>
</dbReference>
<name>G5QPG5_SALRU</name>
<reference evidence="1 2" key="1">
    <citation type="journal article" date="2011" name="BMC Genomics">
        <title>Genome sequencing reveals diversification of virulence factor content and possible host adaptation in distinct subpopulations of Salmonella enterica.</title>
        <authorList>
            <person name="den Bakker H.C."/>
            <person name="Moreno Switt A.I."/>
            <person name="Govoni G."/>
            <person name="Cummings C.A."/>
            <person name="Ranieri M.L."/>
            <person name="Degoricija L."/>
            <person name="Hoelzer K."/>
            <person name="Rodriguez-Rivera L.D."/>
            <person name="Brown S."/>
            <person name="Bolchacova E."/>
            <person name="Furtado M.R."/>
            <person name="Wiedmann M."/>
        </authorList>
    </citation>
    <scope>NUCLEOTIDE SEQUENCE [LARGE SCALE GENOMIC DNA]</scope>
    <source>
        <strain evidence="1 2">A4-653</strain>
    </source>
</reference>
<evidence type="ECO:0000313" key="1">
    <source>
        <dbReference type="EMBL" id="EHC81997.1"/>
    </source>
</evidence>
<dbReference type="AlphaFoldDB" id="G5QPG5"/>